<dbReference type="PIRSF" id="PIRSF001771">
    <property type="entry name" value="Cyclin_A_B_D_E"/>
    <property type="match status" value="1"/>
</dbReference>
<gene>
    <name evidence="9" type="ORF">MKW94_008881</name>
</gene>
<dbReference type="GO" id="GO:0016538">
    <property type="term" value="F:cyclin-dependent protein serine/threonine kinase regulator activity"/>
    <property type="evidence" value="ECO:0007669"/>
    <property type="project" value="InterPro"/>
</dbReference>
<feature type="domain" description="Cyclin-like" evidence="7">
    <location>
        <begin position="237"/>
        <end position="319"/>
    </location>
</feature>
<comment type="similarity">
    <text evidence="1">Belongs to the cyclin family. Cyclin AB subfamily.</text>
</comment>
<dbReference type="PANTHER" id="PTHR10177">
    <property type="entry name" value="CYCLINS"/>
    <property type="match status" value="1"/>
</dbReference>
<dbReference type="InterPro" id="IPR036915">
    <property type="entry name" value="Cyclin-like_sf"/>
</dbReference>
<comment type="caution">
    <text evidence="9">The sequence shown here is derived from an EMBL/GenBank/DDBJ whole genome shotgun (WGS) entry which is preliminary data.</text>
</comment>
<evidence type="ECO:0000259" key="8">
    <source>
        <dbReference type="SMART" id="SM01332"/>
    </source>
</evidence>
<dbReference type="AlphaFoldDB" id="A0AA41V283"/>
<dbReference type="InterPro" id="IPR004367">
    <property type="entry name" value="Cyclin_C-dom"/>
</dbReference>
<dbReference type="Proteomes" id="UP001177140">
    <property type="component" value="Unassembled WGS sequence"/>
</dbReference>
<dbReference type="InterPro" id="IPR013763">
    <property type="entry name" value="Cyclin-like_dom"/>
</dbReference>
<dbReference type="Pfam" id="PF00134">
    <property type="entry name" value="Cyclin_N"/>
    <property type="match status" value="1"/>
</dbReference>
<evidence type="ECO:0000313" key="9">
    <source>
        <dbReference type="EMBL" id="MCL7029027.1"/>
    </source>
</evidence>
<dbReference type="Pfam" id="PF02984">
    <property type="entry name" value="Cyclin_C"/>
    <property type="match status" value="1"/>
</dbReference>
<reference evidence="9" key="1">
    <citation type="submission" date="2022-03" db="EMBL/GenBank/DDBJ databases">
        <title>A functionally conserved STORR gene fusion in Papaver species that diverged 16.8 million years ago.</title>
        <authorList>
            <person name="Catania T."/>
        </authorList>
    </citation>
    <scope>NUCLEOTIDE SEQUENCE</scope>
    <source>
        <strain evidence="9">S-191538</strain>
    </source>
</reference>
<dbReference type="FunFam" id="1.10.472.10:FF:000032">
    <property type="entry name" value="G2/mitotic-specific cyclin-1"/>
    <property type="match status" value="1"/>
</dbReference>
<evidence type="ECO:0000256" key="3">
    <source>
        <dbReference type="ARBA" id="ARBA00023127"/>
    </source>
</evidence>
<dbReference type="InterPro" id="IPR046965">
    <property type="entry name" value="Cyclin_A/B-like"/>
</dbReference>
<dbReference type="EMBL" id="JAJJMA010086116">
    <property type="protein sequence ID" value="MCL7029027.1"/>
    <property type="molecule type" value="Genomic_DNA"/>
</dbReference>
<protein>
    <recommendedName>
        <fullName evidence="11">Cyclin N-terminal domain-containing protein</fullName>
    </recommendedName>
</protein>
<dbReference type="InterPro" id="IPR006671">
    <property type="entry name" value="Cyclin_N"/>
</dbReference>
<evidence type="ECO:0000259" key="7">
    <source>
        <dbReference type="SMART" id="SM00385"/>
    </source>
</evidence>
<keyword evidence="10" id="KW-1185">Reference proteome</keyword>
<feature type="domain" description="Cyclin-like" evidence="7">
    <location>
        <begin position="143"/>
        <end position="224"/>
    </location>
</feature>
<dbReference type="GO" id="GO:0044772">
    <property type="term" value="P:mitotic cell cycle phase transition"/>
    <property type="evidence" value="ECO:0007669"/>
    <property type="project" value="InterPro"/>
</dbReference>
<accession>A0AA41V283</accession>
<dbReference type="GO" id="GO:0051301">
    <property type="term" value="P:cell division"/>
    <property type="evidence" value="ECO:0007669"/>
    <property type="project" value="UniProtKB-KW"/>
</dbReference>
<evidence type="ECO:0000256" key="4">
    <source>
        <dbReference type="ARBA" id="ARBA00023306"/>
    </source>
</evidence>
<dbReference type="GO" id="GO:0010332">
    <property type="term" value="P:response to gamma radiation"/>
    <property type="evidence" value="ECO:0007669"/>
    <property type="project" value="UniProtKB-ARBA"/>
</dbReference>
<dbReference type="SMART" id="SM00385">
    <property type="entry name" value="CYCLIN"/>
    <property type="match status" value="2"/>
</dbReference>
<feature type="domain" description="Cyclin C-terminal" evidence="8">
    <location>
        <begin position="233"/>
        <end position="349"/>
    </location>
</feature>
<evidence type="ECO:0000313" key="10">
    <source>
        <dbReference type="Proteomes" id="UP001177140"/>
    </source>
</evidence>
<evidence type="ECO:0000256" key="2">
    <source>
        <dbReference type="ARBA" id="ARBA00022618"/>
    </source>
</evidence>
<evidence type="ECO:0000256" key="6">
    <source>
        <dbReference type="SAM" id="MobiDB-lite"/>
    </source>
</evidence>
<keyword evidence="2" id="KW-0132">Cell division</keyword>
<dbReference type="SUPFAM" id="SSF47954">
    <property type="entry name" value="Cyclin-like"/>
    <property type="match status" value="2"/>
</dbReference>
<dbReference type="SMART" id="SM01332">
    <property type="entry name" value="Cyclin_C"/>
    <property type="match status" value="1"/>
</dbReference>
<dbReference type="Gene3D" id="1.10.472.10">
    <property type="entry name" value="Cyclin-like"/>
    <property type="match status" value="2"/>
</dbReference>
<keyword evidence="4" id="KW-0131">Cell cycle</keyword>
<dbReference type="InterPro" id="IPR039361">
    <property type="entry name" value="Cyclin"/>
</dbReference>
<feature type="region of interest" description="Disordered" evidence="6">
    <location>
        <begin position="1"/>
        <end position="37"/>
    </location>
</feature>
<evidence type="ECO:0000256" key="1">
    <source>
        <dbReference type="ARBA" id="ARBA00006955"/>
    </source>
</evidence>
<name>A0AA41V283_PAPNU</name>
<sequence>MGSRVIVNHQKRDAATKQRITAPGGTNRRKSLGDTGNHATVRRVGAVQGKPPRAPVFAAQNKVAAVKCSKPGNVRNKAGCGVPKESIVDIDRADVENPLAVTEYVEDICKFYKLAENTSGQLHGRYMDLQFEITEYMRMVIVDWLIDIHLDFQLTPEVLYLAVQNFDRYLAMNLVVRKEEIQLIGITALFIAGKYEEVEAPRVDQFAETYSTEQILAMEKSILVKFRWTLPFPNTYHFLVRFTKAALADKEMENMVFFLAELGIMQYATLKYCPSMLAASAVYAAQCTLKRTPLWSETLKLHTGYSEAQLIDCAKILVSFRTADQQLQAVFRKYSSCAQKLYLHQRMSS</sequence>
<evidence type="ECO:0008006" key="11">
    <source>
        <dbReference type="Google" id="ProtNLM"/>
    </source>
</evidence>
<proteinExistence type="inferred from homology"/>
<organism evidence="9 10">
    <name type="scientific">Papaver nudicaule</name>
    <name type="common">Iceland poppy</name>
    <dbReference type="NCBI Taxonomy" id="74823"/>
    <lineage>
        <taxon>Eukaryota</taxon>
        <taxon>Viridiplantae</taxon>
        <taxon>Streptophyta</taxon>
        <taxon>Embryophyta</taxon>
        <taxon>Tracheophyta</taxon>
        <taxon>Spermatophyta</taxon>
        <taxon>Magnoliopsida</taxon>
        <taxon>Ranunculales</taxon>
        <taxon>Papaveraceae</taxon>
        <taxon>Papaveroideae</taxon>
        <taxon>Papaver</taxon>
    </lineage>
</organism>
<evidence type="ECO:0000256" key="5">
    <source>
        <dbReference type="RuleBase" id="RU000383"/>
    </source>
</evidence>
<keyword evidence="3 5" id="KW-0195">Cyclin</keyword>